<proteinExistence type="predicted"/>
<accession>A0ABT8EHD6</accession>
<protein>
    <submittedName>
        <fullName evidence="3">Pilus assembly protein TadG-related protein</fullName>
    </submittedName>
</protein>
<comment type="caution">
    <text evidence="3">The sequence shown here is derived from an EMBL/GenBank/DDBJ whole genome shotgun (WGS) entry which is preliminary data.</text>
</comment>
<dbReference type="InterPro" id="IPR028087">
    <property type="entry name" value="Tad_N"/>
</dbReference>
<reference evidence="3" key="1">
    <citation type="submission" date="2021-11" db="EMBL/GenBank/DDBJ databases">
        <title>Draft genome sequence of Alcaligenes endophyticus type strain CCUG 75668T.</title>
        <authorList>
            <person name="Salva-Serra F."/>
            <person name="Duran R.E."/>
            <person name="Seeger M."/>
            <person name="Moore E.R.B."/>
            <person name="Jaen-Luchoro D."/>
        </authorList>
    </citation>
    <scope>NUCLEOTIDE SEQUENCE</scope>
    <source>
        <strain evidence="3">CCUG 75668</strain>
    </source>
</reference>
<evidence type="ECO:0000259" key="2">
    <source>
        <dbReference type="Pfam" id="PF13400"/>
    </source>
</evidence>
<gene>
    <name evidence="3" type="ORF">LMS43_05330</name>
</gene>
<keyword evidence="1" id="KW-0812">Transmembrane</keyword>
<keyword evidence="1" id="KW-1133">Transmembrane helix</keyword>
<evidence type="ECO:0000313" key="3">
    <source>
        <dbReference type="EMBL" id="MDN4120703.1"/>
    </source>
</evidence>
<dbReference type="EMBL" id="JAJHNU010000001">
    <property type="protein sequence ID" value="MDN4120703.1"/>
    <property type="molecule type" value="Genomic_DNA"/>
</dbReference>
<feature type="domain" description="Putative Flp pilus-assembly TadG-like N-terminal" evidence="2">
    <location>
        <begin position="18"/>
        <end position="64"/>
    </location>
</feature>
<name>A0ABT8EHD6_9BURK</name>
<organism evidence="3 4">
    <name type="scientific">Alcaligenes endophyticus</name>
    <dbReference type="NCBI Taxonomy" id="1929088"/>
    <lineage>
        <taxon>Bacteria</taxon>
        <taxon>Pseudomonadati</taxon>
        <taxon>Pseudomonadota</taxon>
        <taxon>Betaproteobacteria</taxon>
        <taxon>Burkholderiales</taxon>
        <taxon>Alcaligenaceae</taxon>
        <taxon>Alcaligenes</taxon>
    </lineage>
</organism>
<dbReference type="Proteomes" id="UP001168613">
    <property type="component" value="Unassembled WGS sequence"/>
</dbReference>
<sequence>MFRRFYEVTTRSVPQQGGSIIVPAAAAILVALLLLGAAQIGQYYYLKRELQNAADLAALAGANAVQIDGNQIVCGPAEHRAKESVNSNSISMLAAMEADSIETMCGIWDRATTTLSVSNTIDSDQLVGVRVDLEHHVEPMFPFMNGVTLAAQAVAVSQSRSAAVFSVGSRLLALKDKGLVYSLLKSVGAKPQVLNLLDAQGIASASITASGLLEQLNLPLDILAGVGTPDELADAKVNLQQLIRATVLVLDQEQVANVALLTFLNKLETEIAAYRRNDGSLLIAQPVSLIGDKGLLNIAEGTNAASVANMKLDVVQLISSSLILANGGNALSLDLSLIDLGQLSSAAIKVSIVEPPVVGVGGTGAFARSAGIRLLLEVKLKVDLLLVSVSVELPITINVSQSTAIIRDICPNNERLAQIEVVNSPVMVCAGNYSLVGGVTRCDGASALSVKALGLDLVGIQLFAEAEDTAVDGIEWLGFESGYEQSKTIGADLAVGKLVVTALSKLKLSPNLLGVNLPLGLGSLLGLVSPILDSLATSVDGVLNVVLQMLGLQVVEADVDLLDIQCNQQSHLVY</sequence>
<dbReference type="RefSeq" id="WP_266124417.1">
    <property type="nucleotide sequence ID" value="NZ_JAJHNU010000001.1"/>
</dbReference>
<evidence type="ECO:0000256" key="1">
    <source>
        <dbReference type="SAM" id="Phobius"/>
    </source>
</evidence>
<feature type="transmembrane region" description="Helical" evidence="1">
    <location>
        <begin position="20"/>
        <end position="38"/>
    </location>
</feature>
<dbReference type="Pfam" id="PF13400">
    <property type="entry name" value="Tad"/>
    <property type="match status" value="1"/>
</dbReference>
<keyword evidence="1" id="KW-0472">Membrane</keyword>
<keyword evidence="4" id="KW-1185">Reference proteome</keyword>
<evidence type="ECO:0000313" key="4">
    <source>
        <dbReference type="Proteomes" id="UP001168613"/>
    </source>
</evidence>